<dbReference type="SUPFAM" id="SSF48295">
    <property type="entry name" value="TrpR-like"/>
    <property type="match status" value="1"/>
</dbReference>
<name>A0A6G7KAP2_9LACT</name>
<proteinExistence type="predicted"/>
<evidence type="ECO:0000313" key="1">
    <source>
        <dbReference type="EMBL" id="QII82333.1"/>
    </source>
</evidence>
<keyword evidence="2" id="KW-1185">Reference proteome</keyword>
<dbReference type="NCBIfam" id="TIGR02531">
    <property type="entry name" value="yecD_yerC"/>
    <property type="match status" value="1"/>
</dbReference>
<dbReference type="PANTHER" id="PTHR40080">
    <property type="entry name" value="LMO1763 PROTEIN"/>
    <property type="match status" value="1"/>
</dbReference>
<dbReference type="InterPro" id="IPR000831">
    <property type="entry name" value="Trp_repress"/>
</dbReference>
<protein>
    <recommendedName>
        <fullName evidence="3">TrpR-like protein YerC/YecD</fullName>
    </recommendedName>
</protein>
<gene>
    <name evidence="1" type="ORF">G7057_07730</name>
</gene>
<sequence length="110" mass="12741">MRELDIKKEIVGKMNQFKDQEMDDLFEGILALETIEECYQFFVDLCTANELLSMKQRLQVAKLIRSGETYTHIQEKTGSSSTTISRVKRCLDYGENGYHLVLDRVDADIK</sequence>
<dbReference type="PIRSF" id="PIRSF012508">
    <property type="entry name" value="YerC"/>
    <property type="match status" value="1"/>
</dbReference>
<dbReference type="InterPro" id="IPR013368">
    <property type="entry name" value="YecD_YerC"/>
</dbReference>
<organism evidence="1 2">
    <name type="scientific">Jeotgalibaca arthritidis</name>
    <dbReference type="NCBI Taxonomy" id="1868794"/>
    <lineage>
        <taxon>Bacteria</taxon>
        <taxon>Bacillati</taxon>
        <taxon>Bacillota</taxon>
        <taxon>Bacilli</taxon>
        <taxon>Lactobacillales</taxon>
        <taxon>Carnobacteriaceae</taxon>
        <taxon>Jeotgalibaca</taxon>
    </lineage>
</organism>
<dbReference type="InterPro" id="IPR010921">
    <property type="entry name" value="Trp_repressor/repl_initiator"/>
</dbReference>
<dbReference type="EMBL" id="CP049740">
    <property type="protein sequence ID" value="QII82333.1"/>
    <property type="molecule type" value="Genomic_DNA"/>
</dbReference>
<evidence type="ECO:0000313" key="2">
    <source>
        <dbReference type="Proteomes" id="UP000501451"/>
    </source>
</evidence>
<dbReference type="InterPro" id="IPR038116">
    <property type="entry name" value="TrpR-like_sf"/>
</dbReference>
<dbReference type="Proteomes" id="UP000501451">
    <property type="component" value="Chromosome"/>
</dbReference>
<dbReference type="GO" id="GO:0003700">
    <property type="term" value="F:DNA-binding transcription factor activity"/>
    <property type="evidence" value="ECO:0007669"/>
    <property type="project" value="InterPro"/>
</dbReference>
<reference evidence="1 2" key="1">
    <citation type="journal article" date="2017" name="Int. J. Syst. Evol. Microbiol.">
        <title>Jeotgalibaca porci sp. nov. and Jeotgalibaca arthritidis sp. nov., isolated from pigs, and emended description of the genus Jeotgalibaca.</title>
        <authorList>
            <person name="Zamora L."/>
            <person name="Perez-Sancho M."/>
            <person name="Dominguez L."/>
            <person name="Fernandez-Garayzabal J.F."/>
            <person name="Vela A.I."/>
        </authorList>
    </citation>
    <scope>NUCLEOTIDE SEQUENCE [LARGE SCALE GENOMIC DNA]</scope>
    <source>
        <strain evidence="1 2">CECT 9157</strain>
    </source>
</reference>
<dbReference type="PANTHER" id="PTHR40080:SF1">
    <property type="entry name" value="TRPR-LIKE PROTEIN YERC_YECD"/>
    <property type="match status" value="1"/>
</dbReference>
<dbReference type="GO" id="GO:0043565">
    <property type="term" value="F:sequence-specific DNA binding"/>
    <property type="evidence" value="ECO:0007669"/>
    <property type="project" value="InterPro"/>
</dbReference>
<dbReference type="AlphaFoldDB" id="A0A6G7KAP2"/>
<dbReference type="Pfam" id="PF01371">
    <property type="entry name" value="Trp_repressor"/>
    <property type="match status" value="1"/>
</dbReference>
<dbReference type="Gene3D" id="1.10.1270.10">
    <property type="entry name" value="TrpR-like"/>
    <property type="match status" value="1"/>
</dbReference>
<dbReference type="KEGG" id="jar:G7057_07730"/>
<accession>A0A6G7KAP2</accession>
<evidence type="ECO:0008006" key="3">
    <source>
        <dbReference type="Google" id="ProtNLM"/>
    </source>
</evidence>